<dbReference type="Proteomes" id="UP000503278">
    <property type="component" value="Chromosome"/>
</dbReference>
<evidence type="ECO:0000313" key="2">
    <source>
        <dbReference type="EMBL" id="QJD95879.1"/>
    </source>
</evidence>
<evidence type="ECO:0000259" key="1">
    <source>
        <dbReference type="PROSITE" id="PS51186"/>
    </source>
</evidence>
<evidence type="ECO:0000313" key="3">
    <source>
        <dbReference type="Proteomes" id="UP000503278"/>
    </source>
</evidence>
<proteinExistence type="predicted"/>
<organism evidence="2 3">
    <name type="scientific">Mucilaginibacter robiniae</name>
    <dbReference type="NCBI Taxonomy" id="2728022"/>
    <lineage>
        <taxon>Bacteria</taxon>
        <taxon>Pseudomonadati</taxon>
        <taxon>Bacteroidota</taxon>
        <taxon>Sphingobacteriia</taxon>
        <taxon>Sphingobacteriales</taxon>
        <taxon>Sphingobacteriaceae</taxon>
        <taxon>Mucilaginibacter</taxon>
    </lineage>
</organism>
<protein>
    <submittedName>
        <fullName evidence="2">GNAT family N-acetyltransferase</fullName>
    </submittedName>
</protein>
<sequence>MKIQGSTFTLREWHWEDALPLQHHANNSLITDCLTDRFPNPYTLEDAVKWIAARQNQDPMINFAIADLDSDKVIGGIGLELQQDIYRQTPLLGYWLGEEYWGRGIVTEATRLLTAYAFDTLEAICVQARVLSKNPASMRVLEKAGYVKQGVLQHSVVKAGKILDEHLYAIWK</sequence>
<gene>
    <name evidence="2" type="ORF">HH214_08325</name>
</gene>
<accession>A0A7L5E0R6</accession>
<feature type="domain" description="N-acetyltransferase" evidence="1">
    <location>
        <begin position="16"/>
        <end position="172"/>
    </location>
</feature>
<dbReference type="AlphaFoldDB" id="A0A7L5E0R6"/>
<dbReference type="PANTHER" id="PTHR43328:SF1">
    <property type="entry name" value="N-ACETYLTRANSFERASE DOMAIN-CONTAINING PROTEIN"/>
    <property type="match status" value="1"/>
</dbReference>
<dbReference type="SUPFAM" id="SSF55729">
    <property type="entry name" value="Acyl-CoA N-acyltransferases (Nat)"/>
    <property type="match status" value="1"/>
</dbReference>
<dbReference type="InterPro" id="IPR016181">
    <property type="entry name" value="Acyl_CoA_acyltransferase"/>
</dbReference>
<dbReference type="Pfam" id="PF13302">
    <property type="entry name" value="Acetyltransf_3"/>
    <property type="match status" value="1"/>
</dbReference>
<name>A0A7L5E0R6_9SPHI</name>
<dbReference type="PANTHER" id="PTHR43328">
    <property type="entry name" value="ACETYLTRANSFERASE-RELATED"/>
    <property type="match status" value="1"/>
</dbReference>
<dbReference type="KEGG" id="mrob:HH214_08325"/>
<dbReference type="EMBL" id="CP051682">
    <property type="protein sequence ID" value="QJD95879.1"/>
    <property type="molecule type" value="Genomic_DNA"/>
</dbReference>
<dbReference type="InterPro" id="IPR000182">
    <property type="entry name" value="GNAT_dom"/>
</dbReference>
<dbReference type="PROSITE" id="PS51186">
    <property type="entry name" value="GNAT"/>
    <property type="match status" value="1"/>
</dbReference>
<dbReference type="Gene3D" id="3.40.630.30">
    <property type="match status" value="1"/>
</dbReference>
<reference evidence="2 3" key="1">
    <citation type="submission" date="2020-04" db="EMBL/GenBank/DDBJ databases">
        <title>Genome sequencing of novel species.</title>
        <authorList>
            <person name="Heo J."/>
            <person name="Kim S.-J."/>
            <person name="Kim J.-S."/>
            <person name="Hong S.-B."/>
            <person name="Kwon S.-W."/>
        </authorList>
    </citation>
    <scope>NUCLEOTIDE SEQUENCE [LARGE SCALE GENOMIC DNA]</scope>
    <source>
        <strain evidence="2 3">F39-2</strain>
    </source>
</reference>
<dbReference type="RefSeq" id="WP_169606885.1">
    <property type="nucleotide sequence ID" value="NZ_CP051682.1"/>
</dbReference>
<dbReference type="GO" id="GO:0016747">
    <property type="term" value="F:acyltransferase activity, transferring groups other than amino-acyl groups"/>
    <property type="evidence" value="ECO:0007669"/>
    <property type="project" value="InterPro"/>
</dbReference>
<keyword evidence="3" id="KW-1185">Reference proteome</keyword>
<keyword evidence="2" id="KW-0808">Transferase</keyword>